<accession>A0A2S1R1W4</accession>
<sequence>MAPGGTDDPKDLGSKKIGNQEKQSDKNEGFSGDNLPKNYDPSKDKLKMELEKNEDGDMETVQRARDVDEKQAPPVSLDDKTTRGDGAVVDKSRGTANEAQDVETAENRDFNSDVDEDRYPASHPDNHKHRGNTHVGDS</sequence>
<keyword evidence="3" id="KW-1185">Reference proteome</keyword>
<dbReference type="OrthoDB" id="1374894at2"/>
<protein>
    <submittedName>
        <fullName evidence="2">Uncharacterized protein</fullName>
    </submittedName>
</protein>
<gene>
    <name evidence="2" type="ORF">HYN59_17080</name>
</gene>
<dbReference type="AlphaFoldDB" id="A0A2S1R1W4"/>
<name>A0A2S1R1W4_9FLAO</name>
<dbReference type="EMBL" id="CP029186">
    <property type="protein sequence ID" value="AWH86713.1"/>
    <property type="molecule type" value="Genomic_DNA"/>
</dbReference>
<evidence type="ECO:0000256" key="1">
    <source>
        <dbReference type="SAM" id="MobiDB-lite"/>
    </source>
</evidence>
<dbReference type="RefSeq" id="WP_108779435.1">
    <property type="nucleotide sequence ID" value="NZ_CP029186.1"/>
</dbReference>
<feature type="compositionally biased region" description="Basic and acidic residues" evidence="1">
    <location>
        <begin position="40"/>
        <end position="93"/>
    </location>
</feature>
<feature type="compositionally biased region" description="Basic and acidic residues" evidence="1">
    <location>
        <begin position="7"/>
        <end position="28"/>
    </location>
</feature>
<dbReference type="KEGG" id="falb:HYN59_17080"/>
<reference evidence="2 3" key="1">
    <citation type="submission" date="2018-04" db="EMBL/GenBank/DDBJ databases">
        <title>Genome sequencing of Flavobacterium sp. HYN0059.</title>
        <authorList>
            <person name="Yi H."/>
            <person name="Baek C."/>
        </authorList>
    </citation>
    <scope>NUCLEOTIDE SEQUENCE [LARGE SCALE GENOMIC DNA]</scope>
    <source>
        <strain evidence="2 3">HYN0059</strain>
    </source>
</reference>
<dbReference type="Proteomes" id="UP000244929">
    <property type="component" value="Chromosome"/>
</dbReference>
<organism evidence="2 3">
    <name type="scientific">Flavobacterium album</name>
    <dbReference type="NCBI Taxonomy" id="2175091"/>
    <lineage>
        <taxon>Bacteria</taxon>
        <taxon>Pseudomonadati</taxon>
        <taxon>Bacteroidota</taxon>
        <taxon>Flavobacteriia</taxon>
        <taxon>Flavobacteriales</taxon>
        <taxon>Flavobacteriaceae</taxon>
        <taxon>Flavobacterium</taxon>
    </lineage>
</organism>
<evidence type="ECO:0000313" key="2">
    <source>
        <dbReference type="EMBL" id="AWH86713.1"/>
    </source>
</evidence>
<feature type="region of interest" description="Disordered" evidence="1">
    <location>
        <begin position="1"/>
        <end position="138"/>
    </location>
</feature>
<proteinExistence type="predicted"/>
<evidence type="ECO:0000313" key="3">
    <source>
        <dbReference type="Proteomes" id="UP000244929"/>
    </source>
</evidence>